<dbReference type="InterPro" id="IPR000305">
    <property type="entry name" value="GIY-YIG_endonuc"/>
</dbReference>
<dbReference type="PROSITE" id="PS50164">
    <property type="entry name" value="GIY_YIG"/>
    <property type="match status" value="1"/>
</dbReference>
<dbReference type="EMBL" id="MHTW01000018">
    <property type="protein sequence ID" value="OHA67115.1"/>
    <property type="molecule type" value="Genomic_DNA"/>
</dbReference>
<evidence type="ECO:0000256" key="1">
    <source>
        <dbReference type="ARBA" id="ARBA00007435"/>
    </source>
</evidence>
<feature type="domain" description="GIY-YIG" evidence="2">
    <location>
        <begin position="1"/>
        <end position="75"/>
    </location>
</feature>
<dbReference type="SMART" id="SM00465">
    <property type="entry name" value="GIYc"/>
    <property type="match status" value="1"/>
</dbReference>
<organism evidence="3 4">
    <name type="scientific">Candidatus Wildermuthbacteria bacterium RIFCSPHIGHO2_02_FULL_47_12</name>
    <dbReference type="NCBI Taxonomy" id="1802451"/>
    <lineage>
        <taxon>Bacteria</taxon>
        <taxon>Candidatus Wildermuthiibacteriota</taxon>
    </lineage>
</organism>
<name>A0A1G2R2M7_9BACT</name>
<proteinExistence type="inferred from homology"/>
<dbReference type="InterPro" id="IPR050190">
    <property type="entry name" value="UPF0213_domain"/>
</dbReference>
<dbReference type="Pfam" id="PF01541">
    <property type="entry name" value="GIY-YIG"/>
    <property type="match status" value="1"/>
</dbReference>
<evidence type="ECO:0000259" key="2">
    <source>
        <dbReference type="PROSITE" id="PS50164"/>
    </source>
</evidence>
<dbReference type="InterPro" id="IPR035901">
    <property type="entry name" value="GIY-YIG_endonuc_sf"/>
</dbReference>
<evidence type="ECO:0000313" key="3">
    <source>
        <dbReference type="EMBL" id="OHA67115.1"/>
    </source>
</evidence>
<gene>
    <name evidence="3" type="ORF">A3C82_02605</name>
</gene>
<comment type="similarity">
    <text evidence="1">Belongs to the UPF0213 family.</text>
</comment>
<accession>A0A1G2R2M7</accession>
<dbReference type="PANTHER" id="PTHR34477">
    <property type="entry name" value="UPF0213 PROTEIN YHBQ"/>
    <property type="match status" value="1"/>
</dbReference>
<dbReference type="Proteomes" id="UP000176901">
    <property type="component" value="Unassembled WGS sequence"/>
</dbReference>
<protein>
    <submittedName>
        <fullName evidence="3">Excinuclease ABC subunit C</fullName>
    </submittedName>
</protein>
<dbReference type="SUPFAM" id="SSF82771">
    <property type="entry name" value="GIY-YIG endonuclease"/>
    <property type="match status" value="1"/>
</dbReference>
<reference evidence="3 4" key="1">
    <citation type="journal article" date="2016" name="Nat. Commun.">
        <title>Thousands of microbial genomes shed light on interconnected biogeochemical processes in an aquifer system.</title>
        <authorList>
            <person name="Anantharaman K."/>
            <person name="Brown C.T."/>
            <person name="Hug L.A."/>
            <person name="Sharon I."/>
            <person name="Castelle C.J."/>
            <person name="Probst A.J."/>
            <person name="Thomas B.C."/>
            <person name="Singh A."/>
            <person name="Wilkins M.J."/>
            <person name="Karaoz U."/>
            <person name="Brodie E.L."/>
            <person name="Williams K.H."/>
            <person name="Hubbard S.S."/>
            <person name="Banfield J.F."/>
        </authorList>
    </citation>
    <scope>NUCLEOTIDE SEQUENCE [LARGE SCALE GENOMIC DNA]</scope>
</reference>
<dbReference type="AlphaFoldDB" id="A0A1G2R2M7"/>
<evidence type="ECO:0000313" key="4">
    <source>
        <dbReference type="Proteomes" id="UP000176901"/>
    </source>
</evidence>
<dbReference type="Gene3D" id="3.40.1440.10">
    <property type="entry name" value="GIY-YIG endonuclease"/>
    <property type="match status" value="1"/>
</dbReference>
<dbReference type="CDD" id="cd10449">
    <property type="entry name" value="GIY-YIG_SLX1_like"/>
    <property type="match status" value="1"/>
</dbReference>
<comment type="caution">
    <text evidence="3">The sequence shown here is derived from an EMBL/GenBank/DDBJ whole genome shotgun (WGS) entry which is preliminary data.</text>
</comment>
<dbReference type="PANTHER" id="PTHR34477:SF1">
    <property type="entry name" value="UPF0213 PROTEIN YHBQ"/>
    <property type="match status" value="1"/>
</dbReference>
<sequence>MFYVYVLRSEKDNQLYIGYSEDLKRRFKEHNEGKNQSTVHRRPFILVYYEAYRSKDDAMKREKMLKLQGRTLGGLKRRLQSSLG</sequence>